<evidence type="ECO:0000313" key="3">
    <source>
        <dbReference type="EMBL" id="WTW64898.1"/>
    </source>
</evidence>
<dbReference type="Pfam" id="PF06969">
    <property type="entry name" value="HemN_C"/>
    <property type="match status" value="1"/>
</dbReference>
<organism evidence="3">
    <name type="scientific">Streptomyces sp. NBC_00003</name>
    <dbReference type="NCBI Taxonomy" id="2903608"/>
    <lineage>
        <taxon>Bacteria</taxon>
        <taxon>Bacillati</taxon>
        <taxon>Actinomycetota</taxon>
        <taxon>Actinomycetes</taxon>
        <taxon>Kitasatosporales</taxon>
        <taxon>Streptomycetaceae</taxon>
        <taxon>Streptomyces</taxon>
    </lineage>
</organism>
<dbReference type="Gene3D" id="1.10.10.920">
    <property type="match status" value="1"/>
</dbReference>
<dbReference type="PROSITE" id="PS51918">
    <property type="entry name" value="RADICAL_SAM"/>
    <property type="match status" value="1"/>
</dbReference>
<dbReference type="GO" id="GO:0005737">
    <property type="term" value="C:cytoplasm"/>
    <property type="evidence" value="ECO:0007669"/>
    <property type="project" value="TreeGrafter"/>
</dbReference>
<dbReference type="GO" id="GO:0003824">
    <property type="term" value="F:catalytic activity"/>
    <property type="evidence" value="ECO:0007669"/>
    <property type="project" value="InterPro"/>
</dbReference>
<sequence length="493" mass="57499">MDPEIAQQGDPYPNKCYLPFILYPPGMHRTSGGAEWLESHIDMQQDGRDFVLYIGIPFCRTRCKSCPYFISLLSERDSRGQEERFVDALIKDLKKWGSYRKFATGLIRNIFIGGGTGTILKTANLKRVVDTVYETFNVAEDAEFTLEGNARDFDEEKIEYVANSHINRLSLGVQSFQPEILSIVGSPHAADDSVRIIKEFQKRNFRNIQLDLMYNMPGHTMDIWKRDLQTLSELDVPHFTIYLYRIHKDTIQDKLIAKGKVNRPKDPEGPMVKAMHTEAVEIAEQLGYQMYMVDHFCKPGYENMYNHWNWKVYEDTLAIGPGSYSYFDGYRLGTETDVEKYIEAVENDDFLISTVTDELSPRVQRERYVIFALLYFEIEFAFYESKFGTSFREDFTEELDRLLRKGLIELTDDRMRLTQLGRIWHTNVILEFFNPAFWNDSRSLEEPNWSLNGVMVEVGAHDRSYWLGDKHETFFPQSISDTDTFIKEKAIHV</sequence>
<dbReference type="InterPro" id="IPR058240">
    <property type="entry name" value="rSAM_sf"/>
</dbReference>
<dbReference type="EMBL" id="CP108318">
    <property type="protein sequence ID" value="WTW64898.1"/>
    <property type="molecule type" value="Genomic_DNA"/>
</dbReference>
<dbReference type="PANTHER" id="PTHR13932">
    <property type="entry name" value="COPROPORPHYRINIGEN III OXIDASE"/>
    <property type="match status" value="1"/>
</dbReference>
<reference evidence="3" key="1">
    <citation type="submission" date="2022-10" db="EMBL/GenBank/DDBJ databases">
        <title>The complete genomes of actinobacterial strains from the NBC collection.</title>
        <authorList>
            <person name="Joergensen T.S."/>
            <person name="Alvarez Arevalo M."/>
            <person name="Sterndorff E.B."/>
            <person name="Faurdal D."/>
            <person name="Vuksanovic O."/>
            <person name="Mourched A.-S."/>
            <person name="Charusanti P."/>
            <person name="Shaw S."/>
            <person name="Blin K."/>
            <person name="Weber T."/>
        </authorList>
    </citation>
    <scope>NUCLEOTIDE SEQUENCE</scope>
    <source>
        <strain evidence="3">NBC_00003</strain>
    </source>
</reference>
<accession>A0AAU2VC62</accession>
<dbReference type="SMART" id="SM00729">
    <property type="entry name" value="Elp3"/>
    <property type="match status" value="1"/>
</dbReference>
<dbReference type="InterPro" id="IPR034505">
    <property type="entry name" value="Coproporphyrinogen-III_oxidase"/>
</dbReference>
<dbReference type="AlphaFoldDB" id="A0AAU2VC62"/>
<feature type="domain" description="Radical SAM core" evidence="2">
    <location>
        <begin position="44"/>
        <end position="289"/>
    </location>
</feature>
<evidence type="ECO:0000256" key="1">
    <source>
        <dbReference type="ARBA" id="ARBA00017228"/>
    </source>
</evidence>
<dbReference type="InterPro" id="IPR010723">
    <property type="entry name" value="HemN_C"/>
</dbReference>
<protein>
    <recommendedName>
        <fullName evidence="1">Heme chaperone HemW</fullName>
    </recommendedName>
</protein>
<dbReference type="SUPFAM" id="SSF102114">
    <property type="entry name" value="Radical SAM enzymes"/>
    <property type="match status" value="1"/>
</dbReference>
<dbReference type="Pfam" id="PF04055">
    <property type="entry name" value="Radical_SAM"/>
    <property type="match status" value="1"/>
</dbReference>
<dbReference type="InterPro" id="IPR007197">
    <property type="entry name" value="rSAM"/>
</dbReference>
<dbReference type="Gene3D" id="3.80.30.20">
    <property type="entry name" value="tm_1862 like domain"/>
    <property type="match status" value="1"/>
</dbReference>
<dbReference type="PANTHER" id="PTHR13932:SF5">
    <property type="entry name" value="RADICAL S-ADENOSYL METHIONINE DOMAIN-CONTAINING PROTEIN 1, MITOCHONDRIAL"/>
    <property type="match status" value="1"/>
</dbReference>
<name>A0AAU2VC62_9ACTN</name>
<dbReference type="GO" id="GO:0051539">
    <property type="term" value="F:4 iron, 4 sulfur cluster binding"/>
    <property type="evidence" value="ECO:0007669"/>
    <property type="project" value="TreeGrafter"/>
</dbReference>
<dbReference type="SFLD" id="SFLDS00029">
    <property type="entry name" value="Radical_SAM"/>
    <property type="match status" value="1"/>
</dbReference>
<gene>
    <name evidence="3" type="ORF">OG549_31980</name>
</gene>
<dbReference type="SFLD" id="SFLDG01065">
    <property type="entry name" value="anaerobic_coproporphyrinogen-I"/>
    <property type="match status" value="1"/>
</dbReference>
<proteinExistence type="predicted"/>
<evidence type="ECO:0000259" key="2">
    <source>
        <dbReference type="PROSITE" id="PS51918"/>
    </source>
</evidence>
<dbReference type="InterPro" id="IPR023404">
    <property type="entry name" value="rSAM_horseshoe"/>
</dbReference>
<dbReference type="InterPro" id="IPR006638">
    <property type="entry name" value="Elp3/MiaA/NifB-like_rSAM"/>
</dbReference>
<dbReference type="GO" id="GO:0006779">
    <property type="term" value="P:porphyrin-containing compound biosynthetic process"/>
    <property type="evidence" value="ECO:0007669"/>
    <property type="project" value="TreeGrafter"/>
</dbReference>